<evidence type="ECO:0000259" key="7">
    <source>
        <dbReference type="PROSITE" id="PS50112"/>
    </source>
</evidence>
<dbReference type="InterPro" id="IPR001610">
    <property type="entry name" value="PAC"/>
</dbReference>
<evidence type="ECO:0000256" key="1">
    <source>
        <dbReference type="ARBA" id="ARBA00004651"/>
    </source>
</evidence>
<feature type="transmembrane region" description="Helical" evidence="6">
    <location>
        <begin position="6"/>
        <end position="27"/>
    </location>
</feature>
<keyword evidence="12" id="KW-1185">Reference proteome</keyword>
<dbReference type="Gene3D" id="3.30.70.270">
    <property type="match status" value="1"/>
</dbReference>
<evidence type="ECO:0000313" key="11">
    <source>
        <dbReference type="EMBL" id="OMG52094.1"/>
    </source>
</evidence>
<reference evidence="11 12" key="1">
    <citation type="submission" date="2016-10" db="EMBL/GenBank/DDBJ databases">
        <title>Alkaliphiles isolated from bioreactors.</title>
        <authorList>
            <person name="Salah Z."/>
            <person name="Rout S.P."/>
            <person name="Humphreys P.N."/>
        </authorList>
    </citation>
    <scope>NUCLEOTIDE SEQUENCE [LARGE SCALE GENOMIC DNA]</scope>
    <source>
        <strain evidence="11 12">ZS02</strain>
    </source>
</reference>
<dbReference type="AlphaFoldDB" id="A0A1R1I0J1"/>
<evidence type="ECO:0000256" key="5">
    <source>
        <dbReference type="ARBA" id="ARBA00023136"/>
    </source>
</evidence>
<keyword evidence="5 6" id="KW-0472">Membrane</keyword>
<dbReference type="Pfam" id="PF00990">
    <property type="entry name" value="GGDEF"/>
    <property type="match status" value="1"/>
</dbReference>
<evidence type="ECO:0000259" key="8">
    <source>
        <dbReference type="PROSITE" id="PS50113"/>
    </source>
</evidence>
<keyword evidence="4 6" id="KW-1133">Transmembrane helix</keyword>
<dbReference type="SUPFAM" id="SSF55073">
    <property type="entry name" value="Nucleotide cyclase"/>
    <property type="match status" value="1"/>
</dbReference>
<dbReference type="Gene3D" id="3.30.450.20">
    <property type="entry name" value="PAS domain"/>
    <property type="match status" value="4"/>
</dbReference>
<feature type="transmembrane region" description="Helical" evidence="6">
    <location>
        <begin position="283"/>
        <end position="304"/>
    </location>
</feature>
<dbReference type="CDD" id="cd12914">
    <property type="entry name" value="PDC1_DGC_like"/>
    <property type="match status" value="1"/>
</dbReference>
<feature type="domain" description="PAC" evidence="8">
    <location>
        <begin position="519"/>
        <end position="571"/>
    </location>
</feature>
<sequence>MAAKWSWRFGAFFVTAVFLGLFGWVGLDLHQSRERELQAAEQLGGTLTKLLEGHFHGSVRQIDHYLSDFVERFQYAVAERQPRPVVESVLQRYMMHFPETHSFRVADPEGRYLYDASGVLADVNIADRPYFIRLRDDPDAGLVVSSPIVSRVTGDVVIAFARRLEDRDGRFAGVVLGTLRADYFERYYQALDVGRNGAVALWSRDLQLFARWPRIPGQQVRRLDNSVIPDRLLAGETAGSFRRPGELDGESRVFVYREVEGFPFIFTVGLAEQDVLREWQRRAMIYGVLGLVLLVALIALMRSWSRGYRQAEALAEKMSRAFAEKSRESRALLDSIPDPAWLLDNDGRFLAVNEAFCRYRGLAMDRIVGSTGDDLFSPEEAKRLREGQLEVYRKGAPVRQLVWLQLKGQSRPFEFLRVPVYGDAGEARGLAGVAWDMSERFEAEERQRLITHFFDHASDAVLILDKERRVLTLNQAVTTMSGYELADMQGRLPRFIVESFEDAATLEAIVHVLEEQGRWQGELRATRKDGTPLPISCNISAIRNDAGEVVNWSVFVADLSERKAAEARIESLTHFDQLTELPNRQGFARLMGEWLAAGRQGVLIVIDLDDQLSRINDAFGHAAGDAVLRRMGVRLSRSLRDGDALGRLGGDQFGVLVLQGGNPKTGEVVARKLLDNLARPVAIEGSDVVLTACAGICCLFEDGGDVATLLRNADAALHHARSSTGQNRFRFFAADMNVRMAERLRLESDLRGALTRGELELHYQPQVDLDSGEIVGFESLLRWFHPELGMVSPVKFIPIAEESRLILPIGVWVLEEACRQNKAWQDAGMPPKVMAVNLSAVQFHGVDVVAMVKNALDMSGLAARYLELEITESVIVEDPERVIQLMQALKAIGVSLSIDDFGTGYSSLSYLKRFPIDKIKIDRAFVRDLERNSNDAAIVRMVIGIASELEHKVIAEGVETVEQLEFLKRHNCNEYQGFYCSPAVPAERIPELVAARQR</sequence>
<dbReference type="PROSITE" id="PS50887">
    <property type="entry name" value="GGDEF"/>
    <property type="match status" value="1"/>
</dbReference>
<dbReference type="InterPro" id="IPR052155">
    <property type="entry name" value="Biofilm_reg_signaling"/>
</dbReference>
<dbReference type="InterPro" id="IPR033479">
    <property type="entry name" value="dCache_1"/>
</dbReference>
<dbReference type="InterPro" id="IPR000160">
    <property type="entry name" value="GGDEF_dom"/>
</dbReference>
<dbReference type="Gene3D" id="3.20.20.450">
    <property type="entry name" value="EAL domain"/>
    <property type="match status" value="1"/>
</dbReference>
<dbReference type="PANTHER" id="PTHR44757">
    <property type="entry name" value="DIGUANYLATE CYCLASE DGCP"/>
    <property type="match status" value="1"/>
</dbReference>
<dbReference type="RefSeq" id="WP_076096959.1">
    <property type="nucleotide sequence ID" value="NZ_MTHD01000006.1"/>
</dbReference>
<dbReference type="SMART" id="SM00086">
    <property type="entry name" value="PAC"/>
    <property type="match status" value="2"/>
</dbReference>
<evidence type="ECO:0000256" key="6">
    <source>
        <dbReference type="SAM" id="Phobius"/>
    </source>
</evidence>
<dbReference type="SUPFAM" id="SSF141868">
    <property type="entry name" value="EAL domain-like"/>
    <property type="match status" value="1"/>
</dbReference>
<organism evidence="11 12">
    <name type="scientific">Azonexus hydrophilus</name>
    <dbReference type="NCBI Taxonomy" id="418702"/>
    <lineage>
        <taxon>Bacteria</taxon>
        <taxon>Pseudomonadati</taxon>
        <taxon>Pseudomonadota</taxon>
        <taxon>Betaproteobacteria</taxon>
        <taxon>Rhodocyclales</taxon>
        <taxon>Azonexaceae</taxon>
        <taxon>Azonexus</taxon>
    </lineage>
</organism>
<dbReference type="PROSITE" id="PS50112">
    <property type="entry name" value="PAS"/>
    <property type="match status" value="2"/>
</dbReference>
<evidence type="ECO:0000259" key="9">
    <source>
        <dbReference type="PROSITE" id="PS50883"/>
    </source>
</evidence>
<dbReference type="EMBL" id="MTHD01000006">
    <property type="protein sequence ID" value="OMG52094.1"/>
    <property type="molecule type" value="Genomic_DNA"/>
</dbReference>
<proteinExistence type="predicted"/>
<dbReference type="SMART" id="SM00091">
    <property type="entry name" value="PAS"/>
    <property type="match status" value="2"/>
</dbReference>
<dbReference type="SUPFAM" id="SSF55785">
    <property type="entry name" value="PYP-like sensor domain (PAS domain)"/>
    <property type="match status" value="2"/>
</dbReference>
<feature type="domain" description="PAS" evidence="7">
    <location>
        <begin position="446"/>
        <end position="491"/>
    </location>
</feature>
<dbReference type="Pfam" id="PF00563">
    <property type="entry name" value="EAL"/>
    <property type="match status" value="1"/>
</dbReference>
<dbReference type="InterPro" id="IPR013656">
    <property type="entry name" value="PAS_4"/>
</dbReference>
<feature type="domain" description="GGDEF" evidence="10">
    <location>
        <begin position="599"/>
        <end position="734"/>
    </location>
</feature>
<evidence type="ECO:0000256" key="2">
    <source>
        <dbReference type="ARBA" id="ARBA00022475"/>
    </source>
</evidence>
<feature type="domain" description="PAS" evidence="7">
    <location>
        <begin position="325"/>
        <end position="395"/>
    </location>
</feature>
<dbReference type="NCBIfam" id="TIGR00254">
    <property type="entry name" value="GGDEF"/>
    <property type="match status" value="1"/>
</dbReference>
<dbReference type="Proteomes" id="UP000187526">
    <property type="component" value="Unassembled WGS sequence"/>
</dbReference>
<dbReference type="FunFam" id="3.20.20.450:FF:000001">
    <property type="entry name" value="Cyclic di-GMP phosphodiesterase yahA"/>
    <property type="match status" value="1"/>
</dbReference>
<gene>
    <name evidence="11" type="ORF">BJN45_15695</name>
</gene>
<dbReference type="InterPro" id="IPR043128">
    <property type="entry name" value="Rev_trsase/Diguanyl_cyclase"/>
</dbReference>
<dbReference type="CDD" id="cd12915">
    <property type="entry name" value="PDC2_DGC_like"/>
    <property type="match status" value="1"/>
</dbReference>
<dbReference type="OrthoDB" id="9813903at2"/>
<evidence type="ECO:0000313" key="12">
    <source>
        <dbReference type="Proteomes" id="UP000187526"/>
    </source>
</evidence>
<comment type="subcellular location">
    <subcellularLocation>
        <location evidence="1">Cell membrane</location>
        <topology evidence="1">Multi-pass membrane protein</topology>
    </subcellularLocation>
</comment>
<protein>
    <submittedName>
        <fullName evidence="11">GGDEF domain-containing protein</fullName>
    </submittedName>
</protein>
<dbReference type="PROSITE" id="PS50883">
    <property type="entry name" value="EAL"/>
    <property type="match status" value="1"/>
</dbReference>
<comment type="caution">
    <text evidence="11">The sequence shown here is derived from an EMBL/GenBank/DDBJ whole genome shotgun (WGS) entry which is preliminary data.</text>
</comment>
<dbReference type="CDD" id="cd00130">
    <property type="entry name" value="PAS"/>
    <property type="match status" value="2"/>
</dbReference>
<evidence type="ECO:0000259" key="10">
    <source>
        <dbReference type="PROSITE" id="PS50887"/>
    </source>
</evidence>
<dbReference type="InterPro" id="IPR035965">
    <property type="entry name" value="PAS-like_dom_sf"/>
</dbReference>
<dbReference type="Pfam" id="PF13426">
    <property type="entry name" value="PAS_9"/>
    <property type="match status" value="1"/>
</dbReference>
<name>A0A1R1I0J1_9RHOO</name>
<feature type="domain" description="EAL" evidence="9">
    <location>
        <begin position="743"/>
        <end position="997"/>
    </location>
</feature>
<dbReference type="InterPro" id="IPR000014">
    <property type="entry name" value="PAS"/>
</dbReference>
<dbReference type="InterPro" id="IPR001633">
    <property type="entry name" value="EAL_dom"/>
</dbReference>
<dbReference type="Pfam" id="PF08448">
    <property type="entry name" value="PAS_4"/>
    <property type="match status" value="1"/>
</dbReference>
<dbReference type="SMART" id="SM00267">
    <property type="entry name" value="GGDEF"/>
    <property type="match status" value="1"/>
</dbReference>
<dbReference type="SMART" id="SM00052">
    <property type="entry name" value="EAL"/>
    <property type="match status" value="1"/>
</dbReference>
<dbReference type="CDD" id="cd01949">
    <property type="entry name" value="GGDEF"/>
    <property type="match status" value="1"/>
</dbReference>
<evidence type="ECO:0000256" key="3">
    <source>
        <dbReference type="ARBA" id="ARBA00022692"/>
    </source>
</evidence>
<keyword evidence="2" id="KW-1003">Cell membrane</keyword>
<dbReference type="NCBIfam" id="TIGR00229">
    <property type="entry name" value="sensory_box"/>
    <property type="match status" value="2"/>
</dbReference>
<dbReference type="CDD" id="cd01948">
    <property type="entry name" value="EAL"/>
    <property type="match status" value="1"/>
</dbReference>
<dbReference type="STRING" id="418702.BJN45_15695"/>
<dbReference type="Pfam" id="PF02743">
    <property type="entry name" value="dCache_1"/>
    <property type="match status" value="1"/>
</dbReference>
<evidence type="ECO:0000256" key="4">
    <source>
        <dbReference type="ARBA" id="ARBA00022989"/>
    </source>
</evidence>
<keyword evidence="3 6" id="KW-0812">Transmembrane</keyword>
<dbReference type="PANTHER" id="PTHR44757:SF2">
    <property type="entry name" value="BIOFILM ARCHITECTURE MAINTENANCE PROTEIN MBAA"/>
    <property type="match status" value="1"/>
</dbReference>
<dbReference type="InterPro" id="IPR029787">
    <property type="entry name" value="Nucleotide_cyclase"/>
</dbReference>
<dbReference type="InterPro" id="IPR000700">
    <property type="entry name" value="PAS-assoc_C"/>
</dbReference>
<dbReference type="GO" id="GO:0005886">
    <property type="term" value="C:plasma membrane"/>
    <property type="evidence" value="ECO:0007669"/>
    <property type="project" value="UniProtKB-SubCell"/>
</dbReference>
<dbReference type="InterPro" id="IPR035919">
    <property type="entry name" value="EAL_sf"/>
</dbReference>
<accession>A0A1R1I0J1</accession>
<dbReference type="PROSITE" id="PS50113">
    <property type="entry name" value="PAC"/>
    <property type="match status" value="1"/>
</dbReference>